<dbReference type="EMBL" id="VAHF01000011">
    <property type="protein sequence ID" value="TXG50369.1"/>
    <property type="molecule type" value="Genomic_DNA"/>
</dbReference>
<comment type="caution">
    <text evidence="2">The sequence shown here is derived from an EMBL/GenBank/DDBJ whole genome shotgun (WGS) entry which is preliminary data.</text>
</comment>
<evidence type="ECO:0008006" key="4">
    <source>
        <dbReference type="Google" id="ProtNLM"/>
    </source>
</evidence>
<keyword evidence="1" id="KW-0812">Transmembrane</keyword>
<organism evidence="2 3">
    <name type="scientific">Acer yangbiense</name>
    <dbReference type="NCBI Taxonomy" id="1000413"/>
    <lineage>
        <taxon>Eukaryota</taxon>
        <taxon>Viridiplantae</taxon>
        <taxon>Streptophyta</taxon>
        <taxon>Embryophyta</taxon>
        <taxon>Tracheophyta</taxon>
        <taxon>Spermatophyta</taxon>
        <taxon>Magnoliopsida</taxon>
        <taxon>eudicotyledons</taxon>
        <taxon>Gunneridae</taxon>
        <taxon>Pentapetalae</taxon>
        <taxon>rosids</taxon>
        <taxon>malvids</taxon>
        <taxon>Sapindales</taxon>
        <taxon>Sapindaceae</taxon>
        <taxon>Hippocastanoideae</taxon>
        <taxon>Acereae</taxon>
        <taxon>Acer</taxon>
    </lineage>
</organism>
<feature type="transmembrane region" description="Helical" evidence="1">
    <location>
        <begin position="150"/>
        <end position="168"/>
    </location>
</feature>
<reference evidence="3" key="1">
    <citation type="journal article" date="2019" name="Gigascience">
        <title>De novo genome assembly of the endangered Acer yangbiense, a plant species with extremely small populations endemic to Yunnan Province, China.</title>
        <authorList>
            <person name="Yang J."/>
            <person name="Wariss H.M."/>
            <person name="Tao L."/>
            <person name="Zhang R."/>
            <person name="Yun Q."/>
            <person name="Hollingsworth P."/>
            <person name="Dao Z."/>
            <person name="Luo G."/>
            <person name="Guo H."/>
            <person name="Ma Y."/>
            <person name="Sun W."/>
        </authorList>
    </citation>
    <scope>NUCLEOTIDE SEQUENCE [LARGE SCALE GENOMIC DNA]</scope>
    <source>
        <strain evidence="3">cv. Malutang</strain>
    </source>
</reference>
<keyword evidence="3" id="KW-1185">Reference proteome</keyword>
<dbReference type="PANTHER" id="PTHR33248">
    <property type="entry name" value="ZINC ION-BINDING PROTEIN"/>
    <property type="match status" value="1"/>
</dbReference>
<sequence length="169" mass="19484">MQTSSIMMEATSSSTANINGGIIKFKNRRCHCGVKAAVKISDSHNNPRKLYFVCERGKCKFYSFWEPDNEKFNRAEYSETIMERNDGRDNATLQQEMAVVNGRLQTLEMLWERVQHLETLHARMVNLETNITNIHGRMHQLEYMQGGSKLMLAVNLVFFGVMMAMVLLK</sequence>
<dbReference type="Proteomes" id="UP000323000">
    <property type="component" value="Chromosome 11"/>
</dbReference>
<protein>
    <recommendedName>
        <fullName evidence="4">Zinc finger GRF-type domain-containing protein</fullName>
    </recommendedName>
</protein>
<gene>
    <name evidence="2" type="ORF">EZV62_022893</name>
</gene>
<dbReference type="OrthoDB" id="1112705at2759"/>
<dbReference type="AlphaFoldDB" id="A0A5C7H0M2"/>
<evidence type="ECO:0000313" key="2">
    <source>
        <dbReference type="EMBL" id="TXG50369.1"/>
    </source>
</evidence>
<evidence type="ECO:0000256" key="1">
    <source>
        <dbReference type="SAM" id="Phobius"/>
    </source>
</evidence>
<accession>A0A5C7H0M2</accession>
<evidence type="ECO:0000313" key="3">
    <source>
        <dbReference type="Proteomes" id="UP000323000"/>
    </source>
</evidence>
<proteinExistence type="predicted"/>
<name>A0A5C7H0M2_9ROSI</name>
<keyword evidence="1" id="KW-0472">Membrane</keyword>
<keyword evidence="1" id="KW-1133">Transmembrane helix</keyword>